<dbReference type="InterPro" id="IPR044957">
    <property type="entry name" value="Ribosomal_bL32_bact"/>
</dbReference>
<protein>
    <recommendedName>
        <fullName evidence="4 5">Large ribosomal subunit protein bL32</fullName>
    </recommendedName>
</protein>
<evidence type="ECO:0000256" key="3">
    <source>
        <dbReference type="ARBA" id="ARBA00023274"/>
    </source>
</evidence>
<organism evidence="7 8">
    <name type="scientific">Melioribacter roseus (strain DSM 23840 / JCM 17771 / VKM B-2668 / P3M-2)</name>
    <dbReference type="NCBI Taxonomy" id="1191523"/>
    <lineage>
        <taxon>Bacteria</taxon>
        <taxon>Pseudomonadati</taxon>
        <taxon>Ignavibacteriota</taxon>
        <taxon>Ignavibacteria</taxon>
        <taxon>Ignavibacteriales</taxon>
        <taxon>Melioribacteraceae</taxon>
        <taxon>Melioribacter</taxon>
    </lineage>
</organism>
<dbReference type="GO" id="GO:0015934">
    <property type="term" value="C:large ribosomal subunit"/>
    <property type="evidence" value="ECO:0007669"/>
    <property type="project" value="InterPro"/>
</dbReference>
<name>I6ZUJ2_MELRP</name>
<evidence type="ECO:0000256" key="1">
    <source>
        <dbReference type="ARBA" id="ARBA00008560"/>
    </source>
</evidence>
<evidence type="ECO:0000313" key="7">
    <source>
        <dbReference type="EMBL" id="AFN75679.1"/>
    </source>
</evidence>
<dbReference type="RefSeq" id="WP_014857109.1">
    <property type="nucleotide sequence ID" value="NC_018178.1"/>
</dbReference>
<reference evidence="7 8" key="1">
    <citation type="journal article" date="2013" name="PLoS ONE">
        <title>Genomic analysis of Melioribacter roseus, facultatively anaerobic organotrophic bacterium representing a novel deep lineage within Bacteriodetes/Chlorobi group.</title>
        <authorList>
            <person name="Kadnikov V.V."/>
            <person name="Mardanov A.V."/>
            <person name="Podosokorskaya O.A."/>
            <person name="Gavrilov S.N."/>
            <person name="Kublanov I.V."/>
            <person name="Beletsky A.V."/>
            <person name="Bonch-Osmolovskaya E.A."/>
            <person name="Ravin N.V."/>
        </authorList>
    </citation>
    <scope>NUCLEOTIDE SEQUENCE [LARGE SCALE GENOMIC DNA]</scope>
    <source>
        <strain evidence="8">JCM 17771 / P3M-2</strain>
    </source>
</reference>
<dbReference type="PANTHER" id="PTHR35534:SF1">
    <property type="entry name" value="LARGE RIBOSOMAL SUBUNIT PROTEIN BL32"/>
    <property type="match status" value="1"/>
</dbReference>
<dbReference type="InterPro" id="IPR002677">
    <property type="entry name" value="Ribosomal_bL32"/>
</dbReference>
<evidence type="ECO:0000256" key="2">
    <source>
        <dbReference type="ARBA" id="ARBA00022980"/>
    </source>
</evidence>
<evidence type="ECO:0000256" key="4">
    <source>
        <dbReference type="ARBA" id="ARBA00035178"/>
    </source>
</evidence>
<proteinExistence type="inferred from homology"/>
<dbReference type="STRING" id="1191523.MROS_2449"/>
<dbReference type="NCBIfam" id="TIGR01031">
    <property type="entry name" value="rpmF_bact"/>
    <property type="match status" value="1"/>
</dbReference>
<evidence type="ECO:0000256" key="6">
    <source>
        <dbReference type="SAM" id="MobiDB-lite"/>
    </source>
</evidence>
<dbReference type="GO" id="GO:0003735">
    <property type="term" value="F:structural constituent of ribosome"/>
    <property type="evidence" value="ECO:0007669"/>
    <property type="project" value="InterPro"/>
</dbReference>
<comment type="similarity">
    <text evidence="1 5">Belongs to the bacterial ribosomal protein bL32 family.</text>
</comment>
<keyword evidence="8" id="KW-1185">Reference proteome</keyword>
<feature type="region of interest" description="Disordered" evidence="6">
    <location>
        <begin position="1"/>
        <end position="23"/>
    </location>
</feature>
<sequence length="59" mass="6688">MPNPKRKMSKSRRDKRRTHYKASAPSLSRCSQCGELKLSHRACPNCGYYAGKSVFVPES</sequence>
<dbReference type="SUPFAM" id="SSF57829">
    <property type="entry name" value="Zn-binding ribosomal proteins"/>
    <property type="match status" value="1"/>
</dbReference>
<dbReference type="GO" id="GO:0006412">
    <property type="term" value="P:translation"/>
    <property type="evidence" value="ECO:0007669"/>
    <property type="project" value="UniProtKB-UniRule"/>
</dbReference>
<dbReference type="HAMAP" id="MF_00340">
    <property type="entry name" value="Ribosomal_bL32"/>
    <property type="match status" value="1"/>
</dbReference>
<dbReference type="InterPro" id="IPR011332">
    <property type="entry name" value="Ribosomal_zn-bd"/>
</dbReference>
<accession>I6ZUJ2</accession>
<evidence type="ECO:0000313" key="8">
    <source>
        <dbReference type="Proteomes" id="UP000009011"/>
    </source>
</evidence>
<dbReference type="HOGENOM" id="CLU_129084_1_3_10"/>
<feature type="compositionally biased region" description="Basic residues" evidence="6">
    <location>
        <begin position="1"/>
        <end position="20"/>
    </location>
</feature>
<dbReference type="Pfam" id="PF01783">
    <property type="entry name" value="Ribosomal_L32p"/>
    <property type="match status" value="1"/>
</dbReference>
<evidence type="ECO:0000256" key="5">
    <source>
        <dbReference type="HAMAP-Rule" id="MF_00340"/>
    </source>
</evidence>
<dbReference type="KEGG" id="mro:MROS_2449"/>
<dbReference type="OrthoDB" id="9812874at2"/>
<gene>
    <name evidence="5" type="primary">rpmF</name>
    <name evidence="7" type="ordered locus">MROS_2449</name>
</gene>
<keyword evidence="3 5" id="KW-0687">Ribonucleoprotein</keyword>
<dbReference type="EMBL" id="CP003557">
    <property type="protein sequence ID" value="AFN75679.1"/>
    <property type="molecule type" value="Genomic_DNA"/>
</dbReference>
<keyword evidence="2 5" id="KW-0689">Ribosomal protein</keyword>
<dbReference type="Proteomes" id="UP000009011">
    <property type="component" value="Chromosome"/>
</dbReference>
<dbReference type="eggNOG" id="COG0333">
    <property type="taxonomic scope" value="Bacteria"/>
</dbReference>
<dbReference type="AlphaFoldDB" id="I6ZUJ2"/>
<dbReference type="PANTHER" id="PTHR35534">
    <property type="entry name" value="50S RIBOSOMAL PROTEIN L32"/>
    <property type="match status" value="1"/>
</dbReference>